<evidence type="ECO:0000256" key="3">
    <source>
        <dbReference type="ARBA" id="ARBA00022670"/>
    </source>
</evidence>
<comment type="catalytic activity">
    <reaction evidence="1">
        <text>Thiol-dependent hydrolysis of ester, thioester, amide, peptide and isopeptide bonds formed by the C-terminal Gly of ubiquitin (a 76-residue protein attached to proteins as an intracellular targeting signal).</text>
        <dbReference type="EC" id="3.4.19.12"/>
    </reaction>
</comment>
<evidence type="ECO:0000259" key="9">
    <source>
        <dbReference type="PROSITE" id="PS50235"/>
    </source>
</evidence>
<evidence type="ECO:0000256" key="2">
    <source>
        <dbReference type="ARBA" id="ARBA00012759"/>
    </source>
</evidence>
<dbReference type="EMBL" id="MCFC01000004">
    <property type="protein sequence ID" value="ORY34116.1"/>
    <property type="molecule type" value="Genomic_DNA"/>
</dbReference>
<evidence type="ECO:0000313" key="11">
    <source>
        <dbReference type="Proteomes" id="UP000193986"/>
    </source>
</evidence>
<feature type="compositionally biased region" description="Polar residues" evidence="8">
    <location>
        <begin position="16"/>
        <end position="43"/>
    </location>
</feature>
<keyword evidence="3" id="KW-0645">Protease</keyword>
<dbReference type="InterPro" id="IPR028889">
    <property type="entry name" value="USP"/>
</dbReference>
<name>A0A1Y2BH74_9TREE</name>
<sequence length="1438" mass="159924">MTADRPDRPEGPRSPRTGSRGVSGSSQYARAFQSHSPLSSQDSEPLPRPQGPRSPEKSVRRDSRDAPGSSKTRYWVESAATSPSKSPRTYTTSPTRVTVDVAGLDTDGSITPYRPPEPVYEDEALPDYAEAVVAEHPVSDDEMSPPPSSPLGHKGETSAVGAWQLDVKSWSGMDFDEPKQSPERPQVGTAVLPRALLEHVHRHLLVQPTLKELPRRDSKKTLPPQSSPNDNFLSPPPSGFDTGQGDAGSSSTVLAALKPVESSEIYSMSDVLDALPGGASDYANWYFCTTCWVWLRIVAGRGDPPMPSDEEFEKAVLEQGLVQPSEINAESRAIRAQNMCRIRDVLDSRGLTEETDHHFHMATYIVPPSGEERIERISVEDKLNAFPHHDLADNEEKTRYHSYDTLPAEPPRLFVSCSSDLWLLVDKPVPGQMSANLVNSFTAEKVGNPGPGLEGPASASVAWSLILTLLQNPLFKGQRGWVRLDNPKFNKAIGMSLSVSHVLYQIGFGCRSEDDHLRVGPFVAAEGISEQDARQVDRYMIRAWVEISIFLLAYQIRNDITTHHPHLGLTLLEEKLGQSLDVGRYPTMVYTIPDSRKQDLGILGVTKHDTAATIQRAYQLQIQCDQKNLPEYLGALERLSTTAMPGRDDLQVRVATERSLGHFTLDDVRNAYDRIGYTRDHADTISVEPHESPDDYILDMHKNAMQATTSQAERGEVSRALALIGQHRHSQALIKMGESGRTAISVDEAYSALSAPRDAVDDGLILQYEMAVAEFPGKADHYRTCLQVIADAPGAERPGLKTFLQTGSREDQAPARQDIPVGLQNIGNTCYLNSILQYLYSIKPLREAVLAFDQSTSEESGRSSKPEVERARRFVRQLRLLFLQLYKSDQSSVRPDEELAYLAITRPEVDAIVQPPPARQPLDSIPDIPDISSPSSTAVATPYLTPSRENISLPSPFTTPRIADSRETVLGKRASEDREISPRASDERTRLKTEDYEHVERNDLQVELDTAPDDFEFVQESSTADEVSARASSPTAATELADLDLEASSNEHDESMAEGLLLEAPPLPNPTVPPPLPLRPAVIRKETLASGLQFGLQQDSAEVLINVLGQLELAFDPVASEEGPSSDNLISKLFSCKYHQQIVYETQDGPSEAQTPVESIFVHPIIGVEEEGKDLYDCLAELYLKGDDIEYEGKKGYMMDLMDDFPPMLYIQMRRSQFDPSTGRETKTNTHIGFAQTLIMDRFLVNAPTDKRKQSIALTREMTNVRSRLHDLRNRKPLSIPRTYQHVREGLAKMTNIPELEISQDFLAALEVEEKDATEEIKQLEERIPVLKANLDNLWADSREVEYELVSVFMHRGRTSGAGHYWTYQAHLPGDGQRFYKYNDETVTEVPAAEVLQDRTGTDANPALLCYVRKGRDLVDTLHREILELERVGATQDV</sequence>
<evidence type="ECO:0000256" key="6">
    <source>
        <dbReference type="ARBA" id="ARBA00022807"/>
    </source>
</evidence>
<keyword evidence="5" id="KW-0378">Hydrolase</keyword>
<dbReference type="GO" id="GO:0061136">
    <property type="term" value="P:regulation of proteasomal protein catabolic process"/>
    <property type="evidence" value="ECO:0007669"/>
    <property type="project" value="TreeGrafter"/>
</dbReference>
<protein>
    <recommendedName>
        <fullName evidence="2">ubiquitinyl hydrolase 1</fullName>
        <ecNumber evidence="2">3.4.19.12</ecNumber>
    </recommendedName>
</protein>
<evidence type="ECO:0000256" key="1">
    <source>
        <dbReference type="ARBA" id="ARBA00000707"/>
    </source>
</evidence>
<feature type="region of interest" description="Disordered" evidence="8">
    <location>
        <begin position="135"/>
        <end position="156"/>
    </location>
</feature>
<dbReference type="GO" id="GO:0016579">
    <property type="term" value="P:protein deubiquitination"/>
    <property type="evidence" value="ECO:0007669"/>
    <property type="project" value="InterPro"/>
</dbReference>
<dbReference type="GO" id="GO:0004843">
    <property type="term" value="F:cysteine-type deubiquitinase activity"/>
    <property type="evidence" value="ECO:0007669"/>
    <property type="project" value="UniProtKB-EC"/>
</dbReference>
<keyword evidence="11" id="KW-1185">Reference proteome</keyword>
<evidence type="ECO:0000256" key="5">
    <source>
        <dbReference type="ARBA" id="ARBA00022801"/>
    </source>
</evidence>
<reference evidence="10 11" key="1">
    <citation type="submission" date="2016-07" db="EMBL/GenBank/DDBJ databases">
        <title>Pervasive Adenine N6-methylation of Active Genes in Fungi.</title>
        <authorList>
            <consortium name="DOE Joint Genome Institute"/>
            <person name="Mondo S.J."/>
            <person name="Dannebaum R.O."/>
            <person name="Kuo R.C."/>
            <person name="Labutti K."/>
            <person name="Haridas S."/>
            <person name="Kuo A."/>
            <person name="Salamov A."/>
            <person name="Ahrendt S.R."/>
            <person name="Lipzen A."/>
            <person name="Sullivan W."/>
            <person name="Andreopoulos W.B."/>
            <person name="Clum A."/>
            <person name="Lindquist E."/>
            <person name="Daum C."/>
            <person name="Ramamoorthy G.K."/>
            <person name="Gryganskyi A."/>
            <person name="Culley D."/>
            <person name="Magnuson J.K."/>
            <person name="James T.Y."/>
            <person name="O'Malley M.A."/>
            <person name="Stajich J.E."/>
            <person name="Spatafora J.W."/>
            <person name="Visel A."/>
            <person name="Grigoriev I.V."/>
        </authorList>
    </citation>
    <scope>NUCLEOTIDE SEQUENCE [LARGE SCALE GENOMIC DNA]</scope>
    <source>
        <strain evidence="10 11">68-887.2</strain>
    </source>
</reference>
<dbReference type="PANTHER" id="PTHR43982">
    <property type="entry name" value="UBIQUITIN CARBOXYL-TERMINAL HYDROLASE"/>
    <property type="match status" value="1"/>
</dbReference>
<dbReference type="STRING" id="71784.A0A1Y2BH74"/>
<keyword evidence="4" id="KW-0833">Ubl conjugation pathway</keyword>
<feature type="coiled-coil region" evidence="7">
    <location>
        <begin position="1307"/>
        <end position="1334"/>
    </location>
</feature>
<organism evidence="10 11">
    <name type="scientific">Naematelia encephala</name>
    <dbReference type="NCBI Taxonomy" id="71784"/>
    <lineage>
        <taxon>Eukaryota</taxon>
        <taxon>Fungi</taxon>
        <taxon>Dikarya</taxon>
        <taxon>Basidiomycota</taxon>
        <taxon>Agaricomycotina</taxon>
        <taxon>Tremellomycetes</taxon>
        <taxon>Tremellales</taxon>
        <taxon>Naemateliaceae</taxon>
        <taxon>Naematelia</taxon>
    </lineage>
</organism>
<feature type="region of interest" description="Disordered" evidence="8">
    <location>
        <begin position="208"/>
        <end position="250"/>
    </location>
</feature>
<dbReference type="Gene3D" id="3.90.70.10">
    <property type="entry name" value="Cysteine proteinases"/>
    <property type="match status" value="2"/>
</dbReference>
<gene>
    <name evidence="10" type="ORF">BCR39DRAFT_518545</name>
</gene>
<feature type="region of interest" description="Disordered" evidence="8">
    <location>
        <begin position="1"/>
        <end position="120"/>
    </location>
</feature>
<dbReference type="PROSITE" id="PS00973">
    <property type="entry name" value="USP_2"/>
    <property type="match status" value="1"/>
</dbReference>
<feature type="compositionally biased region" description="Basic and acidic residues" evidence="8">
    <location>
        <begin position="54"/>
        <end position="65"/>
    </location>
</feature>
<dbReference type="InterPro" id="IPR001394">
    <property type="entry name" value="Peptidase_C19_UCH"/>
</dbReference>
<dbReference type="InParanoid" id="A0A1Y2BH74"/>
<feature type="compositionally biased region" description="Basic and acidic residues" evidence="8">
    <location>
        <begin position="1"/>
        <end position="13"/>
    </location>
</feature>
<proteinExistence type="predicted"/>
<feature type="region of interest" description="Disordered" evidence="8">
    <location>
        <begin position="971"/>
        <end position="990"/>
    </location>
</feature>
<dbReference type="SUPFAM" id="SSF54001">
    <property type="entry name" value="Cysteine proteinases"/>
    <property type="match status" value="1"/>
</dbReference>
<dbReference type="FunCoup" id="A0A1Y2BH74">
    <property type="interactions" value="37"/>
</dbReference>
<dbReference type="InterPro" id="IPR038765">
    <property type="entry name" value="Papain-like_cys_pep_sf"/>
</dbReference>
<dbReference type="OrthoDB" id="2420415at2759"/>
<evidence type="ECO:0000313" key="10">
    <source>
        <dbReference type="EMBL" id="ORY34116.1"/>
    </source>
</evidence>
<comment type="caution">
    <text evidence="10">The sequence shown here is derived from an EMBL/GenBank/DDBJ whole genome shotgun (WGS) entry which is preliminary data.</text>
</comment>
<keyword evidence="6" id="KW-0788">Thiol protease</keyword>
<dbReference type="GO" id="GO:0043161">
    <property type="term" value="P:proteasome-mediated ubiquitin-dependent protein catabolic process"/>
    <property type="evidence" value="ECO:0007669"/>
    <property type="project" value="InterPro"/>
</dbReference>
<dbReference type="PANTHER" id="PTHR43982:SF6">
    <property type="entry name" value="UBIQUITIN CARBOXYL-TERMINAL HYDROLASE 2-RELATED"/>
    <property type="match status" value="1"/>
</dbReference>
<dbReference type="Pfam" id="PF13446">
    <property type="entry name" value="RPT"/>
    <property type="match status" value="2"/>
</dbReference>
<dbReference type="EC" id="3.4.19.12" evidence="2"/>
<feature type="domain" description="USP" evidence="9">
    <location>
        <begin position="821"/>
        <end position="1414"/>
    </location>
</feature>
<evidence type="ECO:0000256" key="4">
    <source>
        <dbReference type="ARBA" id="ARBA00022786"/>
    </source>
</evidence>
<dbReference type="Pfam" id="PF00443">
    <property type="entry name" value="UCH"/>
    <property type="match status" value="2"/>
</dbReference>
<evidence type="ECO:0000256" key="8">
    <source>
        <dbReference type="SAM" id="MobiDB-lite"/>
    </source>
</evidence>
<dbReference type="PROSITE" id="PS00972">
    <property type="entry name" value="USP_1"/>
    <property type="match status" value="1"/>
</dbReference>
<dbReference type="InterPro" id="IPR025305">
    <property type="entry name" value="UCH_repeat_domain"/>
</dbReference>
<keyword evidence="7" id="KW-0175">Coiled coil</keyword>
<evidence type="ECO:0000256" key="7">
    <source>
        <dbReference type="SAM" id="Coils"/>
    </source>
</evidence>
<feature type="compositionally biased region" description="Polar residues" evidence="8">
    <location>
        <begin position="79"/>
        <end position="96"/>
    </location>
</feature>
<dbReference type="InterPro" id="IPR018200">
    <property type="entry name" value="USP_CS"/>
</dbReference>
<dbReference type="GO" id="GO:0070628">
    <property type="term" value="F:proteasome binding"/>
    <property type="evidence" value="ECO:0007669"/>
    <property type="project" value="TreeGrafter"/>
</dbReference>
<accession>A0A1Y2BH74</accession>
<feature type="compositionally biased region" description="Polar residues" evidence="8">
    <location>
        <begin position="223"/>
        <end position="232"/>
    </location>
</feature>
<dbReference type="InterPro" id="IPR044635">
    <property type="entry name" value="UBP14-like"/>
</dbReference>
<dbReference type="PROSITE" id="PS50235">
    <property type="entry name" value="USP_3"/>
    <property type="match status" value="1"/>
</dbReference>
<dbReference type="Proteomes" id="UP000193986">
    <property type="component" value="Unassembled WGS sequence"/>
</dbReference>